<organism evidence="1">
    <name type="scientific">Cladocopium goreaui</name>
    <dbReference type="NCBI Taxonomy" id="2562237"/>
    <lineage>
        <taxon>Eukaryota</taxon>
        <taxon>Sar</taxon>
        <taxon>Alveolata</taxon>
        <taxon>Dinophyceae</taxon>
        <taxon>Suessiales</taxon>
        <taxon>Symbiodiniaceae</taxon>
        <taxon>Cladocopium</taxon>
    </lineage>
</organism>
<gene>
    <name evidence="1" type="ORF">C1SCF055_LOCUS16666</name>
</gene>
<evidence type="ECO:0000313" key="2">
    <source>
        <dbReference type="EMBL" id="CAL1142977.1"/>
    </source>
</evidence>
<name>A0A9P1FX98_9DINO</name>
<keyword evidence="3" id="KW-1185">Reference proteome</keyword>
<evidence type="ECO:0000313" key="3">
    <source>
        <dbReference type="Proteomes" id="UP001152797"/>
    </source>
</evidence>
<dbReference type="OrthoDB" id="406068at2759"/>
<reference evidence="1" key="1">
    <citation type="submission" date="2022-10" db="EMBL/GenBank/DDBJ databases">
        <authorList>
            <person name="Chen Y."/>
            <person name="Dougan E. K."/>
            <person name="Chan C."/>
            <person name="Rhodes N."/>
            <person name="Thang M."/>
        </authorList>
    </citation>
    <scope>NUCLEOTIDE SEQUENCE</scope>
</reference>
<sequence length="206" mass="22798">MGQLSEFHGWTLVPHSQLPSLRTGFLPFDPDKALCAGGGAWYDCRLNKWGDKVVACEKWCGLPPLLPVFWQKTMYTDCAFENTHPEDGGTWKSPGSLLNDLVGGAVDDIMGKLGKYEPWRGWPFRGVHPTPADPNGGLPPDASRTITKICCEKPMRKCITIGEPTVVVRALPIVIPDLAGDATRKVLWAARRWRPGCNLKDLETFL</sequence>
<accession>A0A9P1FX98</accession>
<evidence type="ECO:0000313" key="1">
    <source>
        <dbReference type="EMBL" id="CAI3989602.1"/>
    </source>
</evidence>
<dbReference type="AlphaFoldDB" id="A0A9P1FX98"/>
<dbReference type="EMBL" id="CAMXCT010001387">
    <property type="protein sequence ID" value="CAI3989602.1"/>
    <property type="molecule type" value="Genomic_DNA"/>
</dbReference>
<dbReference type="Proteomes" id="UP001152797">
    <property type="component" value="Unassembled WGS sequence"/>
</dbReference>
<protein>
    <submittedName>
        <fullName evidence="1">Uncharacterized protein</fullName>
    </submittedName>
</protein>
<comment type="caution">
    <text evidence="1">The sequence shown here is derived from an EMBL/GenBank/DDBJ whole genome shotgun (WGS) entry which is preliminary data.</text>
</comment>
<reference evidence="2" key="2">
    <citation type="submission" date="2024-04" db="EMBL/GenBank/DDBJ databases">
        <authorList>
            <person name="Chen Y."/>
            <person name="Shah S."/>
            <person name="Dougan E. K."/>
            <person name="Thang M."/>
            <person name="Chan C."/>
        </authorList>
    </citation>
    <scope>NUCLEOTIDE SEQUENCE [LARGE SCALE GENOMIC DNA]</scope>
</reference>
<proteinExistence type="predicted"/>
<dbReference type="EMBL" id="CAMXCT020001387">
    <property type="protein sequence ID" value="CAL1142977.1"/>
    <property type="molecule type" value="Genomic_DNA"/>
</dbReference>
<dbReference type="EMBL" id="CAMXCT030001387">
    <property type="protein sequence ID" value="CAL4776914.1"/>
    <property type="molecule type" value="Genomic_DNA"/>
</dbReference>